<name>A0A6G6SI88_PROVU</name>
<evidence type="ECO:0000259" key="3">
    <source>
        <dbReference type="PROSITE" id="PS50977"/>
    </source>
</evidence>
<dbReference type="Proteomes" id="UP000503287">
    <property type="component" value="Chromosome"/>
</dbReference>
<dbReference type="RefSeq" id="WP_072068223.1">
    <property type="nucleotide sequence ID" value="NZ_CP047344.1"/>
</dbReference>
<dbReference type="Pfam" id="PF00440">
    <property type="entry name" value="TetR_N"/>
    <property type="match status" value="1"/>
</dbReference>
<evidence type="ECO:0000313" key="4">
    <source>
        <dbReference type="EMBL" id="QIF94245.1"/>
    </source>
</evidence>
<feature type="DNA-binding region" description="H-T-H motif" evidence="2">
    <location>
        <begin position="33"/>
        <end position="52"/>
    </location>
</feature>
<feature type="domain" description="HTH tetR-type" evidence="3">
    <location>
        <begin position="10"/>
        <end position="70"/>
    </location>
</feature>
<dbReference type="InterPro" id="IPR050109">
    <property type="entry name" value="HTH-type_TetR-like_transc_reg"/>
</dbReference>
<dbReference type="AlphaFoldDB" id="A0A6G6SI88"/>
<dbReference type="InterPro" id="IPR009057">
    <property type="entry name" value="Homeodomain-like_sf"/>
</dbReference>
<evidence type="ECO:0000256" key="2">
    <source>
        <dbReference type="PROSITE-ProRule" id="PRU00335"/>
    </source>
</evidence>
<dbReference type="SUPFAM" id="SSF48498">
    <property type="entry name" value="Tetracyclin repressor-like, C-terminal domain"/>
    <property type="match status" value="1"/>
</dbReference>
<proteinExistence type="predicted"/>
<dbReference type="PROSITE" id="PS50977">
    <property type="entry name" value="HTH_TETR_2"/>
    <property type="match status" value="1"/>
</dbReference>
<dbReference type="InterPro" id="IPR036271">
    <property type="entry name" value="Tet_transcr_reg_TetR-rel_C_sf"/>
</dbReference>
<keyword evidence="5" id="KW-1185">Reference proteome</keyword>
<dbReference type="SUPFAM" id="SSF46689">
    <property type="entry name" value="Homeodomain-like"/>
    <property type="match status" value="1"/>
</dbReference>
<dbReference type="GO" id="GO:0003700">
    <property type="term" value="F:DNA-binding transcription factor activity"/>
    <property type="evidence" value="ECO:0007669"/>
    <property type="project" value="TreeGrafter"/>
</dbReference>
<organism evidence="4 5">
    <name type="scientific">Proteus vulgaris</name>
    <dbReference type="NCBI Taxonomy" id="585"/>
    <lineage>
        <taxon>Bacteria</taxon>
        <taxon>Pseudomonadati</taxon>
        <taxon>Pseudomonadota</taxon>
        <taxon>Gammaproteobacteria</taxon>
        <taxon>Enterobacterales</taxon>
        <taxon>Morganellaceae</taxon>
        <taxon>Proteus</taxon>
    </lineage>
</organism>
<evidence type="ECO:0000256" key="1">
    <source>
        <dbReference type="ARBA" id="ARBA00023125"/>
    </source>
</evidence>
<gene>
    <name evidence="4" type="ORF">GTH24_10200</name>
</gene>
<dbReference type="Gene3D" id="1.10.357.10">
    <property type="entry name" value="Tetracycline Repressor, domain 2"/>
    <property type="match status" value="1"/>
</dbReference>
<evidence type="ECO:0000313" key="5">
    <source>
        <dbReference type="Proteomes" id="UP000503287"/>
    </source>
</evidence>
<accession>A0A6G6SI88</accession>
<dbReference type="PANTHER" id="PTHR30055">
    <property type="entry name" value="HTH-TYPE TRANSCRIPTIONAL REGULATOR RUTR"/>
    <property type="match status" value="1"/>
</dbReference>
<protein>
    <submittedName>
        <fullName evidence="4">TetR family transcriptional regulator</fullName>
    </submittedName>
</protein>
<dbReference type="EMBL" id="CP047344">
    <property type="protein sequence ID" value="QIF94245.1"/>
    <property type="molecule type" value="Genomic_DNA"/>
</dbReference>
<keyword evidence="1 2" id="KW-0238">DNA-binding</keyword>
<sequence>MNKTATEKQKAKMKHIIDAAMRCFAVKGFHSTSTAEICHEAGMSPGNVFHYFPNKNAIIEAIALDDAQLFDKIFCRYEAQEESIQAVIGLMIEIIALYNHPEYARISIEIFAEASRNASIHEIFIENERNNKQRLIAMLENGIKKGQIDPRLEPEKMATWLFVIADGSMGRNIIDPEFNESDNQTMLEIMLRKILARP</sequence>
<reference evidence="4 5" key="1">
    <citation type="submission" date="2020-01" db="EMBL/GenBank/DDBJ databases">
        <title>The genomic epidemiology of tigecycline resistance gene tet(X) variants in a swine farm in China.</title>
        <authorList>
            <person name="Peng K."/>
            <person name="Li R."/>
        </authorList>
    </citation>
    <scope>NUCLEOTIDE SEQUENCE [LARGE SCALE GENOMIC DNA]</scope>
    <source>
        <strain evidence="4 5">ZN3</strain>
    </source>
</reference>
<dbReference type="InterPro" id="IPR001647">
    <property type="entry name" value="HTH_TetR"/>
</dbReference>
<dbReference type="PRINTS" id="PR00455">
    <property type="entry name" value="HTHTETR"/>
</dbReference>
<dbReference type="GO" id="GO:0000976">
    <property type="term" value="F:transcription cis-regulatory region binding"/>
    <property type="evidence" value="ECO:0007669"/>
    <property type="project" value="TreeGrafter"/>
</dbReference>
<dbReference type="PANTHER" id="PTHR30055:SF226">
    <property type="entry name" value="HTH-TYPE TRANSCRIPTIONAL REGULATOR PKSA"/>
    <property type="match status" value="1"/>
</dbReference>